<sequence length="120" mass="13525">MFEWTPVISECFILERPWRKWRFAVRLGARLCSAAAEQTRNHGAQQDALERVDPRTGGAPSPDLFLSLFRDSGQIRDSQQVDTEFSPSVRKLTGGSRAGEPKKQSWSCLQSTKQVETRSA</sequence>
<dbReference type="AlphaFoldDB" id="A0A3S2MPY1"/>
<evidence type="ECO:0000313" key="2">
    <source>
        <dbReference type="EMBL" id="RVE64349.1"/>
    </source>
</evidence>
<name>A0A3S2MPY1_ORYJA</name>
<protein>
    <submittedName>
        <fullName evidence="2">Uncharacterized protein</fullName>
    </submittedName>
</protein>
<evidence type="ECO:0000313" key="3">
    <source>
        <dbReference type="Proteomes" id="UP000283210"/>
    </source>
</evidence>
<proteinExistence type="predicted"/>
<feature type="compositionally biased region" description="Polar residues" evidence="1">
    <location>
        <begin position="77"/>
        <end position="86"/>
    </location>
</feature>
<keyword evidence="3" id="KW-1185">Reference proteome</keyword>
<reference evidence="2 3" key="1">
    <citation type="submission" date="2018-11" db="EMBL/GenBank/DDBJ databases">
        <authorList>
            <person name="Lopez-Roques C."/>
            <person name="Donnadieu C."/>
            <person name="Bouchez O."/>
            <person name="Klopp C."/>
            <person name="Cabau C."/>
            <person name="Zahm M."/>
        </authorList>
    </citation>
    <scope>NUCLEOTIDE SEQUENCE [LARGE SCALE GENOMIC DNA]</scope>
    <source>
        <strain evidence="2">RS831</strain>
        <tissue evidence="2">Whole body</tissue>
    </source>
</reference>
<dbReference type="EMBL" id="CM012449">
    <property type="protein sequence ID" value="RVE64349.1"/>
    <property type="molecule type" value="Genomic_DNA"/>
</dbReference>
<reference evidence="2 3" key="2">
    <citation type="submission" date="2019-01" db="EMBL/GenBank/DDBJ databases">
        <title>A chromosome length genome reference of the Java medaka (oryzias javanicus).</title>
        <authorList>
            <person name="Herpin A."/>
            <person name="Takehana Y."/>
            <person name="Naruse K."/>
            <person name="Ansai S."/>
            <person name="Kawaguchi M."/>
        </authorList>
    </citation>
    <scope>NUCLEOTIDE SEQUENCE [LARGE SCALE GENOMIC DNA]</scope>
    <source>
        <strain evidence="2">RS831</strain>
        <tissue evidence="2">Whole body</tissue>
    </source>
</reference>
<feature type="region of interest" description="Disordered" evidence="1">
    <location>
        <begin position="77"/>
        <end position="120"/>
    </location>
</feature>
<gene>
    <name evidence="2" type="ORF">OJAV_G00125020</name>
</gene>
<feature type="compositionally biased region" description="Polar residues" evidence="1">
    <location>
        <begin position="104"/>
        <end position="114"/>
    </location>
</feature>
<evidence type="ECO:0000256" key="1">
    <source>
        <dbReference type="SAM" id="MobiDB-lite"/>
    </source>
</evidence>
<dbReference type="Proteomes" id="UP000283210">
    <property type="component" value="Chromosome 13"/>
</dbReference>
<feature type="region of interest" description="Disordered" evidence="1">
    <location>
        <begin position="36"/>
        <end position="63"/>
    </location>
</feature>
<accession>A0A3S2MPY1</accession>
<organism evidence="2 3">
    <name type="scientific">Oryzias javanicus</name>
    <name type="common">Javanese ricefish</name>
    <name type="synonym">Aplocheilus javanicus</name>
    <dbReference type="NCBI Taxonomy" id="123683"/>
    <lineage>
        <taxon>Eukaryota</taxon>
        <taxon>Metazoa</taxon>
        <taxon>Chordata</taxon>
        <taxon>Craniata</taxon>
        <taxon>Vertebrata</taxon>
        <taxon>Euteleostomi</taxon>
        <taxon>Actinopterygii</taxon>
        <taxon>Neopterygii</taxon>
        <taxon>Teleostei</taxon>
        <taxon>Neoteleostei</taxon>
        <taxon>Acanthomorphata</taxon>
        <taxon>Ovalentaria</taxon>
        <taxon>Atherinomorphae</taxon>
        <taxon>Beloniformes</taxon>
        <taxon>Adrianichthyidae</taxon>
        <taxon>Oryziinae</taxon>
        <taxon>Oryzias</taxon>
    </lineage>
</organism>